<feature type="region of interest" description="Disordered" evidence="2">
    <location>
        <begin position="193"/>
        <end position="509"/>
    </location>
</feature>
<evidence type="ECO:0000256" key="1">
    <source>
        <dbReference type="SAM" id="Coils"/>
    </source>
</evidence>
<feature type="region of interest" description="Disordered" evidence="2">
    <location>
        <begin position="1717"/>
        <end position="1737"/>
    </location>
</feature>
<feature type="region of interest" description="Disordered" evidence="2">
    <location>
        <begin position="2148"/>
        <end position="2210"/>
    </location>
</feature>
<comment type="caution">
    <text evidence="3">The sequence shown here is derived from an EMBL/GenBank/DDBJ whole genome shotgun (WGS) entry which is preliminary data.</text>
</comment>
<feature type="region of interest" description="Disordered" evidence="2">
    <location>
        <begin position="2013"/>
        <end position="2114"/>
    </location>
</feature>
<feature type="compositionally biased region" description="Basic and acidic residues" evidence="2">
    <location>
        <begin position="2435"/>
        <end position="2444"/>
    </location>
</feature>
<feature type="compositionally biased region" description="Low complexity" evidence="2">
    <location>
        <begin position="2201"/>
        <end position="2210"/>
    </location>
</feature>
<evidence type="ECO:0000313" key="4">
    <source>
        <dbReference type="Proteomes" id="UP000663827"/>
    </source>
</evidence>
<feature type="compositionally biased region" description="Polar residues" evidence="2">
    <location>
        <begin position="655"/>
        <end position="669"/>
    </location>
</feature>
<feature type="compositionally biased region" description="Low complexity" evidence="2">
    <location>
        <begin position="52"/>
        <end position="61"/>
    </location>
</feature>
<feature type="compositionally biased region" description="Low complexity" evidence="2">
    <location>
        <begin position="20"/>
        <end position="30"/>
    </location>
</feature>
<feature type="compositionally biased region" description="Low complexity" evidence="2">
    <location>
        <begin position="1340"/>
        <end position="1362"/>
    </location>
</feature>
<feature type="compositionally biased region" description="Low complexity" evidence="2">
    <location>
        <begin position="1312"/>
        <end position="1321"/>
    </location>
</feature>
<feature type="region of interest" description="Disordered" evidence="2">
    <location>
        <begin position="1303"/>
        <end position="1436"/>
    </location>
</feature>
<accession>A0A8H3E0K0</accession>
<feature type="compositionally biased region" description="Pro residues" evidence="2">
    <location>
        <begin position="10"/>
        <end position="19"/>
    </location>
</feature>
<feature type="region of interest" description="Disordered" evidence="2">
    <location>
        <begin position="1566"/>
        <end position="1656"/>
    </location>
</feature>
<protein>
    <submittedName>
        <fullName evidence="3">Uncharacterized protein</fullName>
    </submittedName>
</protein>
<feature type="region of interest" description="Disordered" evidence="2">
    <location>
        <begin position="1"/>
        <end position="181"/>
    </location>
</feature>
<dbReference type="Proteomes" id="UP000663827">
    <property type="component" value="Unassembled WGS sequence"/>
</dbReference>
<feature type="compositionally biased region" description="Low complexity" evidence="2">
    <location>
        <begin position="1566"/>
        <end position="1586"/>
    </location>
</feature>
<organism evidence="3 4">
    <name type="scientific">Rhizoctonia solani</name>
    <dbReference type="NCBI Taxonomy" id="456999"/>
    <lineage>
        <taxon>Eukaryota</taxon>
        <taxon>Fungi</taxon>
        <taxon>Dikarya</taxon>
        <taxon>Basidiomycota</taxon>
        <taxon>Agaricomycotina</taxon>
        <taxon>Agaricomycetes</taxon>
        <taxon>Cantharellales</taxon>
        <taxon>Ceratobasidiaceae</taxon>
        <taxon>Rhizoctonia</taxon>
    </lineage>
</organism>
<feature type="region of interest" description="Disordered" evidence="2">
    <location>
        <begin position="1017"/>
        <end position="1056"/>
    </location>
</feature>
<gene>
    <name evidence="3" type="ORF">RDB_LOCUS67460</name>
</gene>
<feature type="compositionally biased region" description="Basic and acidic residues" evidence="2">
    <location>
        <begin position="1599"/>
        <end position="1616"/>
    </location>
</feature>
<feature type="region of interest" description="Disordered" evidence="2">
    <location>
        <begin position="2398"/>
        <end position="2451"/>
    </location>
</feature>
<sequence>YGYGQAPGYPSVPPFPPPQSSSGHPSEQHPTGPYPQGPYPPGPYPAGPYPPGGSQYPGSPAQYPPQPYPGPSQPGYPYGGPWQQPPPIIIQPPAVITSPVPISSSGQTQGSQSQPPVIHVSPSPQGSQGSGPQIIRVEPPPQSSGEPQIIRIGSPGHTATTPSVERIVVAPTASSSGRSEYYPYHGGSHLGGSHLGGSHLGGSHLGGSRIGTPRMRVPDSRSLSPPVMVDLPHRPAMSGTGTERYYPSSSSQSGTPGVVFVEPHGGSGQPIPYARVGEPARSRSRSPSPTHVIVDADGRRYRKGARSPPHLVQVVRDSPSRRVRSPQHVTIPGGRVHSPRSRSTSRSPPPVVQLPPPEQSSRSHSVEEHDRPQGHSHAPPHVIRTGPEYGRPRSPTQIVIEGSSREGASPPTRVIRVEGSSETRSQTSTRIIRVDDDRSRHSDSPRRYPHETHEIHVVGSGSRPRTPSRSPTRIIYDHSRYGSPSPSRVHTPGSRSRSPTQIIRVGSPDRYGRGSAYGGSHYPGSHVSGRPTVIRVGSAGPVHHGPDLVRVTSPRAEQPQVVRVGGTPSQTPTPQVIRVTTPQVQVPHVIHIGSPQTEEPPRIIRFGVPRTSLPSYLPERREQPDEPTQRQLSQITEETSISGSSEIPAVIEIPESQQQRPPVQRTASGRTEPPPPHVIRVGAGSRAGRSEVPLHQIRVTTPGPIEYPPPQVIHIGSEPSEDYPPPIVRVSSTKPAPQPEAPPTIVRLPSAQGKSEYQPHVIRVASPPVAAPPSVPHVVRLGTTPHVQEEPQMIRVKSPPQPIYDPVPQVVHLKSAPQSEIGPQIIRVATAAIPQRYSTPAQVFRIGTPGYPEPPQIVRVGTAKLPVEDKLEQIIHIGVPTYPEPPQTPQVIRVGVQPQKEVVSEPQVVRIGTQAGVSPTPQVIRVAAPPKEAPTPVDVIRIGSPTITAPIEPQVIRVTSPPAQVQQPTRVVRVGSAVPKDVVPQVIRVKSPERPPLPTEIIRVGSTAPTVSEGPQVIRVGTSRPPPVQPTQIIRTGTAPPSEPQLIRVTSPPQQYPPTEIVRVGSAPPASEGPQVIRVGTSHPPPEPTQIIRTGTAPPTDPQVIRVTSPPSKTEIIRLPAEFAPTNEGPQVVRVTSSPSRTEIIRVPGEPVAESGPQVIRVTSPPVKTEIVRLPAESTSASEERPLNRTKLSEYLHHKLRAREEEATPIAVAIPVRPKSEVSSLDLTESLASLTEASPTIGTMTISDESSLSGSMLSDSSITASPTASVSEISGISGGSVAFSIPSAHIPISVHVPISPSVTSVATPELTPPSSRSSPSRDAVGLTPSPSVQLDVLPEVSVKSTSPSLSSSPSIRSVSSFPKETPSYPALTSSKSPSIITASETPEFTETAEQLETTEQSETEERSETPVPVLIPVQRPRSLSPPPMRAISPGRSESDYFISSPLTQESFLSSPRPSTYSPPMSEVSIVSHGTVRPDSKSTIGLDELRGLLRDLLKQQDEVNDKQESQRAILEELRSRPPPTVVYQAPEISELVEHRTALTKIEHILGDLVERFEVVRDSFSTATLTQSSTLTSSSDTISSTTPSRPVTFYSEDSSEEERRRLQEQWDRVSRKPETQVTHTRPSPLPSLAGGLPPSEVTESEISVPPPTATTQLPLIPPFRHRMRSRRARSASPSITFERIISSAESSSPSSSSISYSRVREEVSETIIPKFGKRIPQAPELPEPSRTSVEELGQDINFEEKIREIRKRKEPSGDGIYIPSMPQPPAQPVLPDWATERDEAATPRPPAPPSDLGQGPSRRSPISDSWYTRPRPAPTEEQATEVGWVPELGTTIVPPTQVLGEPQQPSLHPHTDQIVPIEEVLGRPPTQPPTGPEGLPDYDELLDMVRGNSSSQDVVADQQREIIRYLGGLNQWLERDVIDRQYELRALSERMDQLRDELLYRLGRPPTPTQRPPFGPQVTGPQITGPKIFGPQIVGQVPPGGIVMQPLPDRGPSRGPSRVSHRSYVVPGELSESVHGPHIRPIYSSSEETHSTHTSDEQSFQIPGHPPVRGVSPTSGPVIPSHMGTSSSESISTSAASTFESGSVTGEESGPEVYPVVPGESRPPSSYIDDGAIVIPLDPSRRAPSAAAPSVYAPSATAPSVYAPSAAGPSVYAPSAHSPSVVASPPRVPGSVASPRIPGSVASPRIPGSVTSPARVPGSASHVSSPPRVPSYVISPPPVVPSHPHSSAPHSVASPQAGVIVVQPPVHEEIIVVEPAASEAPSSESEPAIVEIVQPEVPPVDDTVEQVIRVSSPAGSHPPAQVIRIGSPISEAPQVIRIGSPAAQAPQIIRIGSPSATTATPQAPQVIRIGTPAASQPGAQVIRIGTPRAQPPQRIRVTSPPQPAPQIIRMASTPPHVVRLGSPESTFNPQILRVRSPLTSKGPKVIRLGSTQPHEDDSRDSSFESLSSF</sequence>
<feature type="region of interest" description="Disordered" evidence="2">
    <location>
        <begin position="1750"/>
        <end position="1826"/>
    </location>
</feature>
<evidence type="ECO:0000256" key="2">
    <source>
        <dbReference type="SAM" id="MobiDB-lite"/>
    </source>
</evidence>
<feature type="compositionally biased region" description="Low complexity" evidence="2">
    <location>
        <begin position="459"/>
        <end position="473"/>
    </location>
</feature>
<evidence type="ECO:0000313" key="3">
    <source>
        <dbReference type="EMBL" id="CAE7134405.1"/>
    </source>
</evidence>
<feature type="compositionally biased region" description="Basic and acidic residues" evidence="2">
    <location>
        <begin position="364"/>
        <end position="373"/>
    </location>
</feature>
<keyword evidence="1" id="KW-0175">Coiled coil</keyword>
<reference evidence="3" key="1">
    <citation type="submission" date="2021-01" db="EMBL/GenBank/DDBJ databases">
        <authorList>
            <person name="Kaushik A."/>
        </authorList>
    </citation>
    <scope>NUCLEOTIDE SEQUENCE</scope>
    <source>
        <strain evidence="3">AG5</strain>
    </source>
</reference>
<name>A0A8H3E0K0_9AGAM</name>
<feature type="compositionally biased region" description="Pro residues" evidence="2">
    <location>
        <begin position="347"/>
        <end position="358"/>
    </location>
</feature>
<feature type="compositionally biased region" description="Basic and acidic residues" evidence="2">
    <location>
        <begin position="618"/>
        <end position="628"/>
    </location>
</feature>
<feature type="compositionally biased region" description="Low complexity" evidence="2">
    <location>
        <begin position="2151"/>
        <end position="2177"/>
    </location>
</feature>
<feature type="compositionally biased region" description="Low complexity" evidence="2">
    <location>
        <begin position="1628"/>
        <end position="1637"/>
    </location>
</feature>
<feature type="region of interest" description="Disordered" evidence="2">
    <location>
        <begin position="609"/>
        <end position="691"/>
    </location>
</feature>
<feature type="compositionally biased region" description="Pro residues" evidence="2">
    <location>
        <begin position="62"/>
        <end position="74"/>
    </location>
</feature>
<proteinExistence type="predicted"/>
<feature type="compositionally biased region" description="Low complexity" evidence="2">
    <location>
        <begin position="121"/>
        <end position="133"/>
    </location>
</feature>
<feature type="non-terminal residue" evidence="3">
    <location>
        <position position="1"/>
    </location>
</feature>
<feature type="compositionally biased region" description="Low complexity" evidence="2">
    <location>
        <begin position="2067"/>
        <end position="2083"/>
    </location>
</feature>
<feature type="compositionally biased region" description="Basic and acidic residues" evidence="2">
    <location>
        <begin position="2029"/>
        <end position="2038"/>
    </location>
</feature>
<feature type="compositionally biased region" description="Low complexity" evidence="2">
    <location>
        <begin position="1388"/>
        <end position="1400"/>
    </location>
</feature>
<feature type="compositionally biased region" description="Polar residues" evidence="2">
    <location>
        <begin position="482"/>
        <end position="501"/>
    </location>
</feature>
<feature type="compositionally biased region" description="Polar residues" evidence="2">
    <location>
        <begin position="1370"/>
        <end position="1386"/>
    </location>
</feature>
<feature type="compositionally biased region" description="Gly residues" evidence="2">
    <location>
        <begin position="193"/>
        <end position="209"/>
    </location>
</feature>
<feature type="compositionally biased region" description="Low complexity" evidence="2">
    <location>
        <begin position="103"/>
        <end position="114"/>
    </location>
</feature>
<dbReference type="EMBL" id="CAJNJQ010001350">
    <property type="protein sequence ID" value="CAE7134405.1"/>
    <property type="molecule type" value="Genomic_DNA"/>
</dbReference>
<feature type="compositionally biased region" description="Low complexity" evidence="2">
    <location>
        <begin position="633"/>
        <end position="647"/>
    </location>
</feature>
<feature type="compositionally biased region" description="Basic and acidic residues" evidence="2">
    <location>
        <begin position="432"/>
        <end position="456"/>
    </location>
</feature>
<feature type="coiled-coil region" evidence="1">
    <location>
        <begin position="1485"/>
        <end position="1516"/>
    </location>
</feature>
<feature type="compositionally biased region" description="Pro residues" evidence="2">
    <location>
        <begin position="32"/>
        <end position="51"/>
    </location>
</feature>